<evidence type="ECO:0000259" key="3">
    <source>
        <dbReference type="Pfam" id="PF01593"/>
    </source>
</evidence>
<dbReference type="Proteomes" id="UP001430306">
    <property type="component" value="Unassembled WGS sequence"/>
</dbReference>
<dbReference type="SUPFAM" id="SSF51905">
    <property type="entry name" value="FAD/NAD(P)-binding domain"/>
    <property type="match status" value="1"/>
</dbReference>
<reference evidence="4" key="1">
    <citation type="submission" date="2021-11" db="EMBL/GenBank/DDBJ databases">
        <title>Genome sequence.</title>
        <authorList>
            <person name="Sun Q."/>
        </authorList>
    </citation>
    <scope>NUCLEOTIDE SEQUENCE</scope>
    <source>
        <strain evidence="4">JC740</strain>
    </source>
</reference>
<dbReference type="InterPro" id="IPR036188">
    <property type="entry name" value="FAD/NAD-bd_sf"/>
</dbReference>
<feature type="domain" description="Amine oxidase" evidence="3">
    <location>
        <begin position="12"/>
        <end position="456"/>
    </location>
</feature>
<dbReference type="EMBL" id="JAJKFW010000025">
    <property type="protein sequence ID" value="MCC9643711.1"/>
    <property type="molecule type" value="Genomic_DNA"/>
</dbReference>
<evidence type="ECO:0000256" key="2">
    <source>
        <dbReference type="ARBA" id="ARBA00023002"/>
    </source>
</evidence>
<sequence>MTRRVVILGGGIAGLSAAETLARSDEFKRGELELSLLEARSSTGGRAGSFVERETGQTVDYCQHVAMGCCTTLLSLLQRMDLLRHFQRYEALTFYHPDHGFSRFEPNKWLPAPLHLAMTLTSLKHLSSRDQKLIRKGLWRLMRTKSSDLVGVTAKDWLVMQGQEQSCIEKFWSVILVSALGDTIDRVSMQAARKVIVDGFAGARDASDVWVPRLPLSKIFGDEFSGRIRGMGVDLQLRSPVRELQRTQDAGTWEIHCSGGSRLVADDVLVATPWHVSRRWFPELWGQSNSAAEEKPSDSETPFESSPITGVHLWLDRSLTELPHVAMVGTLTHWLFREPLDSHAEATTQVDGVYHQVVISGRHGGEGWSGERLVAEVMKELEAAFPEVGTPNVLNFRVVTDPNAVFSVSPATERCRPSVQTEMPGLYLAGDAVATGWPSTMEGAAISGQMAAKAVLGALAASNNEADHFRGEPPGLPKGLLARWLIR</sequence>
<organism evidence="4 5">
    <name type="scientific">Rhodopirellula halodulae</name>
    <dbReference type="NCBI Taxonomy" id="2894198"/>
    <lineage>
        <taxon>Bacteria</taxon>
        <taxon>Pseudomonadati</taxon>
        <taxon>Planctomycetota</taxon>
        <taxon>Planctomycetia</taxon>
        <taxon>Pirellulales</taxon>
        <taxon>Pirellulaceae</taxon>
        <taxon>Rhodopirellula</taxon>
    </lineage>
</organism>
<dbReference type="Pfam" id="PF01593">
    <property type="entry name" value="Amino_oxidase"/>
    <property type="match status" value="1"/>
</dbReference>
<comment type="cofactor">
    <cofactor evidence="1">
        <name>FAD</name>
        <dbReference type="ChEBI" id="CHEBI:57692"/>
    </cofactor>
</comment>
<evidence type="ECO:0000313" key="4">
    <source>
        <dbReference type="EMBL" id="MCC9643711.1"/>
    </source>
</evidence>
<evidence type="ECO:0000256" key="1">
    <source>
        <dbReference type="ARBA" id="ARBA00001974"/>
    </source>
</evidence>
<dbReference type="PRINTS" id="PR00757">
    <property type="entry name" value="AMINEOXDASEF"/>
</dbReference>
<dbReference type="InterPro" id="IPR001613">
    <property type="entry name" value="Flavin_amine_oxidase"/>
</dbReference>
<keyword evidence="5" id="KW-1185">Reference proteome</keyword>
<dbReference type="InterPro" id="IPR002937">
    <property type="entry name" value="Amino_oxidase"/>
</dbReference>
<evidence type="ECO:0000313" key="5">
    <source>
        <dbReference type="Proteomes" id="UP001430306"/>
    </source>
</evidence>
<proteinExistence type="predicted"/>
<gene>
    <name evidence="4" type="primary">hpnE</name>
    <name evidence="4" type="ORF">LOC71_15605</name>
</gene>
<name>A0ABS8NJG4_9BACT</name>
<protein>
    <submittedName>
        <fullName evidence="4">Hydroxysqualene dehydroxylase HpnE</fullName>
        <ecNumber evidence="4">1.17.8.1</ecNumber>
    </submittedName>
</protein>
<keyword evidence="2 4" id="KW-0560">Oxidoreductase</keyword>
<dbReference type="PANTHER" id="PTHR42923:SF47">
    <property type="entry name" value="BLR3003 PROTEIN"/>
    <property type="match status" value="1"/>
</dbReference>
<dbReference type="NCBIfam" id="TIGR03467">
    <property type="entry name" value="HpnE"/>
    <property type="match status" value="1"/>
</dbReference>
<dbReference type="InterPro" id="IPR050464">
    <property type="entry name" value="Zeta_carotene_desat/Oxidored"/>
</dbReference>
<accession>A0ABS8NJG4</accession>
<comment type="caution">
    <text evidence="4">The sequence shown here is derived from an EMBL/GenBank/DDBJ whole genome shotgun (WGS) entry which is preliminary data.</text>
</comment>
<dbReference type="Gene3D" id="3.50.50.60">
    <property type="entry name" value="FAD/NAD(P)-binding domain"/>
    <property type="match status" value="1"/>
</dbReference>
<dbReference type="GO" id="GO:0016491">
    <property type="term" value="F:oxidoreductase activity"/>
    <property type="evidence" value="ECO:0007669"/>
    <property type="project" value="UniProtKB-KW"/>
</dbReference>
<dbReference type="InterPro" id="IPR017830">
    <property type="entry name" value="SQase_HpnE"/>
</dbReference>
<dbReference type="EC" id="1.17.8.1" evidence="4"/>
<dbReference type="PANTHER" id="PTHR42923">
    <property type="entry name" value="PROTOPORPHYRINOGEN OXIDASE"/>
    <property type="match status" value="1"/>
</dbReference>
<dbReference type="RefSeq" id="WP_230274664.1">
    <property type="nucleotide sequence ID" value="NZ_JAJKFW010000025.1"/>
</dbReference>